<evidence type="ECO:0000313" key="2">
    <source>
        <dbReference type="EMBL" id="EGZ15339.1"/>
    </source>
</evidence>
<organism evidence="2 3">
    <name type="scientific">Phytophthora sojae (strain P6497)</name>
    <name type="common">Soybean stem and root rot agent</name>
    <name type="synonym">Phytophthora megasperma f. sp. glycines</name>
    <dbReference type="NCBI Taxonomy" id="1094619"/>
    <lineage>
        <taxon>Eukaryota</taxon>
        <taxon>Sar</taxon>
        <taxon>Stramenopiles</taxon>
        <taxon>Oomycota</taxon>
        <taxon>Peronosporomycetes</taxon>
        <taxon>Peronosporales</taxon>
        <taxon>Peronosporaceae</taxon>
        <taxon>Phytophthora</taxon>
    </lineage>
</organism>
<feature type="non-terminal residue" evidence="2">
    <location>
        <position position="211"/>
    </location>
</feature>
<keyword evidence="1" id="KW-0175">Coiled coil</keyword>
<proteinExistence type="predicted"/>
<accession>G4ZMJ2</accession>
<feature type="coiled-coil region" evidence="1">
    <location>
        <begin position="6"/>
        <end position="33"/>
    </location>
</feature>
<dbReference type="KEGG" id="psoj:PHYSODRAFT_447819"/>
<dbReference type="RefSeq" id="XP_009529088.1">
    <property type="nucleotide sequence ID" value="XM_009530793.1"/>
</dbReference>
<protein>
    <submittedName>
        <fullName evidence="2">Uncharacterized protein</fullName>
    </submittedName>
</protein>
<sequence length="211" mass="24510">IQRRYRAKQKNHLETLEKETQQLRREIAALESRRRGNQTKEDIWNVAAQYFDLFRRGTQLKPRFNAMAATISDNQTALNDGYATEAARRSWCFSQRFDDFEVEPFGLKRMENGSVTIATRTSVTLTERTLRKVFPHLCASHDGRHLRDRLLGQRIVMHGSTYFQWDSDSGRVVNVIAQSDMLTPMLHLLGSLEDVAFVFDKALVSPDFQWK</sequence>
<keyword evidence="3" id="KW-1185">Reference proteome</keyword>
<gene>
    <name evidence="2" type="ORF">PHYSODRAFT_447819</name>
</gene>
<evidence type="ECO:0000256" key="1">
    <source>
        <dbReference type="SAM" id="Coils"/>
    </source>
</evidence>
<reference evidence="2 3" key="1">
    <citation type="journal article" date="2006" name="Science">
        <title>Phytophthora genome sequences uncover evolutionary origins and mechanisms of pathogenesis.</title>
        <authorList>
            <person name="Tyler B.M."/>
            <person name="Tripathy S."/>
            <person name="Zhang X."/>
            <person name="Dehal P."/>
            <person name="Jiang R.H."/>
            <person name="Aerts A."/>
            <person name="Arredondo F.D."/>
            <person name="Baxter L."/>
            <person name="Bensasson D."/>
            <person name="Beynon J.L."/>
            <person name="Chapman J."/>
            <person name="Damasceno C.M."/>
            <person name="Dorrance A.E."/>
            <person name="Dou D."/>
            <person name="Dickerman A.W."/>
            <person name="Dubchak I.L."/>
            <person name="Garbelotto M."/>
            <person name="Gijzen M."/>
            <person name="Gordon S.G."/>
            <person name="Govers F."/>
            <person name="Grunwald N.J."/>
            <person name="Huang W."/>
            <person name="Ivors K.L."/>
            <person name="Jones R.W."/>
            <person name="Kamoun S."/>
            <person name="Krampis K."/>
            <person name="Lamour K.H."/>
            <person name="Lee M.K."/>
            <person name="McDonald W.H."/>
            <person name="Medina M."/>
            <person name="Meijer H.J."/>
            <person name="Nordberg E.K."/>
            <person name="Maclean D.J."/>
            <person name="Ospina-Giraldo M.D."/>
            <person name="Morris P.F."/>
            <person name="Phuntumart V."/>
            <person name="Putnam N.H."/>
            <person name="Rash S."/>
            <person name="Rose J.K."/>
            <person name="Sakihama Y."/>
            <person name="Salamov A.A."/>
            <person name="Savidor A."/>
            <person name="Scheuring C.F."/>
            <person name="Smith B.M."/>
            <person name="Sobral B.W."/>
            <person name="Terry A."/>
            <person name="Torto-Alalibo T.A."/>
            <person name="Win J."/>
            <person name="Xu Z."/>
            <person name="Zhang H."/>
            <person name="Grigoriev I.V."/>
            <person name="Rokhsar D.S."/>
            <person name="Boore J.L."/>
        </authorList>
    </citation>
    <scope>NUCLEOTIDE SEQUENCE [LARGE SCALE GENOMIC DNA]</scope>
    <source>
        <strain evidence="2 3">P6497</strain>
    </source>
</reference>
<dbReference type="GeneID" id="20652845"/>
<evidence type="ECO:0000313" key="3">
    <source>
        <dbReference type="Proteomes" id="UP000002640"/>
    </source>
</evidence>
<dbReference type="InParanoid" id="G4ZMJ2"/>
<name>G4ZMJ2_PHYSP</name>
<dbReference type="CDD" id="cd14688">
    <property type="entry name" value="bZIP_YAP"/>
    <property type="match status" value="1"/>
</dbReference>
<dbReference type="SMR" id="G4ZMJ2"/>
<feature type="non-terminal residue" evidence="2">
    <location>
        <position position="1"/>
    </location>
</feature>
<dbReference type="AlphaFoldDB" id="G4ZMJ2"/>
<dbReference type="EMBL" id="JH159155">
    <property type="protein sequence ID" value="EGZ15339.1"/>
    <property type="molecule type" value="Genomic_DNA"/>
</dbReference>
<dbReference type="Proteomes" id="UP000002640">
    <property type="component" value="Unassembled WGS sequence"/>
</dbReference>